<comment type="subcellular location">
    <subcellularLocation>
        <location evidence="1">Nucleus</location>
    </subcellularLocation>
</comment>
<dbReference type="SMART" id="SM00360">
    <property type="entry name" value="RRM"/>
    <property type="match status" value="1"/>
</dbReference>
<dbReference type="PANTHER" id="PTHR48033">
    <property type="entry name" value="RNA-BINDING (RRM/RBD/RNP MOTIFS) FAMILY PROTEIN"/>
    <property type="match status" value="1"/>
</dbReference>
<accession>X6MKV4</accession>
<dbReference type="InterPro" id="IPR035979">
    <property type="entry name" value="RBD_domain_sf"/>
</dbReference>
<evidence type="ECO:0000313" key="6">
    <source>
        <dbReference type="Proteomes" id="UP000023152"/>
    </source>
</evidence>
<dbReference type="Pfam" id="PF00076">
    <property type="entry name" value="RRM_1"/>
    <property type="match status" value="1"/>
</dbReference>
<comment type="caution">
    <text evidence="5">The sequence shown here is derived from an EMBL/GenBank/DDBJ whole genome shotgun (WGS) entry which is preliminary data.</text>
</comment>
<dbReference type="PROSITE" id="PS50102">
    <property type="entry name" value="RRM"/>
    <property type="match status" value="1"/>
</dbReference>
<dbReference type="Gene3D" id="3.30.70.330">
    <property type="match status" value="1"/>
</dbReference>
<dbReference type="SUPFAM" id="SSF54928">
    <property type="entry name" value="RNA-binding domain, RBD"/>
    <property type="match status" value="1"/>
</dbReference>
<evidence type="ECO:0000256" key="1">
    <source>
        <dbReference type="ARBA" id="ARBA00004123"/>
    </source>
</evidence>
<dbReference type="InterPro" id="IPR012677">
    <property type="entry name" value="Nucleotide-bd_a/b_plait_sf"/>
</dbReference>
<dbReference type="InterPro" id="IPR000504">
    <property type="entry name" value="RRM_dom"/>
</dbReference>
<dbReference type="Proteomes" id="UP000023152">
    <property type="component" value="Unassembled WGS sequence"/>
</dbReference>
<keyword evidence="3" id="KW-0694">RNA-binding</keyword>
<evidence type="ECO:0000259" key="4">
    <source>
        <dbReference type="PROSITE" id="PS50102"/>
    </source>
</evidence>
<feature type="domain" description="RRM" evidence="4">
    <location>
        <begin position="112"/>
        <end position="161"/>
    </location>
</feature>
<dbReference type="GO" id="GO:0005654">
    <property type="term" value="C:nucleoplasm"/>
    <property type="evidence" value="ECO:0007669"/>
    <property type="project" value="TreeGrafter"/>
</dbReference>
<keyword evidence="6" id="KW-1185">Reference proteome</keyword>
<protein>
    <submittedName>
        <fullName evidence="5">Splicing factor</fullName>
    </submittedName>
</protein>
<dbReference type="EMBL" id="ASPP01020014">
    <property type="protein sequence ID" value="ETO14469.1"/>
    <property type="molecule type" value="Genomic_DNA"/>
</dbReference>
<organism evidence="5 6">
    <name type="scientific">Reticulomyxa filosa</name>
    <dbReference type="NCBI Taxonomy" id="46433"/>
    <lineage>
        <taxon>Eukaryota</taxon>
        <taxon>Sar</taxon>
        <taxon>Rhizaria</taxon>
        <taxon>Retaria</taxon>
        <taxon>Foraminifera</taxon>
        <taxon>Monothalamids</taxon>
        <taxon>Reticulomyxidae</taxon>
        <taxon>Reticulomyxa</taxon>
    </lineage>
</organism>
<dbReference type="OrthoDB" id="6730379at2759"/>
<gene>
    <name evidence="5" type="ORF">RFI_22898</name>
</gene>
<dbReference type="PANTHER" id="PTHR48033:SF10">
    <property type="entry name" value="RNA-BINDING PROTEIN SQUID"/>
    <property type="match status" value="1"/>
</dbReference>
<reference evidence="5 6" key="1">
    <citation type="journal article" date="2013" name="Curr. Biol.">
        <title>The Genome of the Foraminiferan Reticulomyxa filosa.</title>
        <authorList>
            <person name="Glockner G."/>
            <person name="Hulsmann N."/>
            <person name="Schleicher M."/>
            <person name="Noegel A.A."/>
            <person name="Eichinger L."/>
            <person name="Gallinger C."/>
            <person name="Pawlowski J."/>
            <person name="Sierra R."/>
            <person name="Euteneuer U."/>
            <person name="Pillet L."/>
            <person name="Moustafa A."/>
            <person name="Platzer M."/>
            <person name="Groth M."/>
            <person name="Szafranski K."/>
            <person name="Schliwa M."/>
        </authorList>
    </citation>
    <scope>NUCLEOTIDE SEQUENCE [LARGE SCALE GENOMIC DNA]</scope>
</reference>
<dbReference type="GO" id="GO:0000785">
    <property type="term" value="C:chromatin"/>
    <property type="evidence" value="ECO:0007669"/>
    <property type="project" value="TreeGrafter"/>
</dbReference>
<keyword evidence="2" id="KW-0539">Nucleus</keyword>
<name>X6MKV4_RETFI</name>
<dbReference type="GO" id="GO:0003723">
    <property type="term" value="F:RNA binding"/>
    <property type="evidence" value="ECO:0007669"/>
    <property type="project" value="UniProtKB-UniRule"/>
</dbReference>
<dbReference type="GO" id="GO:0010468">
    <property type="term" value="P:regulation of gene expression"/>
    <property type="evidence" value="ECO:0007669"/>
    <property type="project" value="TreeGrafter"/>
</dbReference>
<evidence type="ECO:0000256" key="3">
    <source>
        <dbReference type="PROSITE-ProRule" id="PRU00176"/>
    </source>
</evidence>
<evidence type="ECO:0000313" key="5">
    <source>
        <dbReference type="EMBL" id="ETO14469.1"/>
    </source>
</evidence>
<proteinExistence type="predicted"/>
<dbReference type="AlphaFoldDB" id="X6MKV4"/>
<evidence type="ECO:0000256" key="2">
    <source>
        <dbReference type="ARBA" id="ARBA00023242"/>
    </source>
</evidence>
<sequence>MILLSNSKNIRLASQLSSSTPAEVNNTIATRSTKTPSPTMIENAATTAYTVSNDKNPLCKVDENKEKYEYSRSEIIGTAKKNESYNYAEMCIEQDDESNDSNIEFDSERQQRTLFVGDISRTMDESILIETFSRFGPLAMVDIKKDKYSGNNLGYGFVEFKVMCLKIFECKKLFAWLRYEVYLLALCLCARIIEE</sequence>